<dbReference type="GO" id="GO:0008081">
    <property type="term" value="F:phosphoric diester hydrolase activity"/>
    <property type="evidence" value="ECO:0007669"/>
    <property type="project" value="InterPro"/>
</dbReference>
<dbReference type="SUPFAM" id="SSF51695">
    <property type="entry name" value="PLC-like phosphodiesterases"/>
    <property type="match status" value="1"/>
</dbReference>
<dbReference type="Gene3D" id="3.20.20.190">
    <property type="entry name" value="Phosphatidylinositol (PI) phosphodiesterase"/>
    <property type="match status" value="1"/>
</dbReference>
<feature type="transmembrane region" description="Helical" evidence="1">
    <location>
        <begin position="117"/>
        <end position="137"/>
    </location>
</feature>
<feature type="transmembrane region" description="Helical" evidence="1">
    <location>
        <begin position="157"/>
        <end position="183"/>
    </location>
</feature>
<organism evidence="3 4">
    <name type="scientific">Parvimonas micra</name>
    <dbReference type="NCBI Taxonomy" id="33033"/>
    <lineage>
        <taxon>Bacteria</taxon>
        <taxon>Bacillati</taxon>
        <taxon>Bacillota</taxon>
        <taxon>Tissierellia</taxon>
        <taxon>Tissierellales</taxon>
        <taxon>Peptoniphilaceae</taxon>
        <taxon>Parvimonas</taxon>
    </lineage>
</organism>
<keyword evidence="1" id="KW-1133">Transmembrane helix</keyword>
<dbReference type="PANTHER" id="PTHR46211">
    <property type="entry name" value="GLYCEROPHOSPHORYL DIESTER PHOSPHODIESTERASE"/>
    <property type="match status" value="1"/>
</dbReference>
<reference evidence="3 4" key="1">
    <citation type="submission" date="2014-10" db="EMBL/GenBank/DDBJ databases">
        <title>Complete genome sequence of Parvimonas micra KCOM 1535 (= ChDC B708).</title>
        <authorList>
            <person name="Kook J.-K."/>
            <person name="Park S.-N."/>
            <person name="Lim Y.K."/>
            <person name="Roh H."/>
        </authorList>
    </citation>
    <scope>NUCLEOTIDE SEQUENCE [LARGE SCALE GENOMIC DNA]</scope>
    <source>
        <strain evidence="4">KCOM 1535 / ChDC B708</strain>
    </source>
</reference>
<evidence type="ECO:0000259" key="2">
    <source>
        <dbReference type="PROSITE" id="PS51704"/>
    </source>
</evidence>
<feature type="domain" description="GP-PDE" evidence="2">
    <location>
        <begin position="336"/>
        <end position="564"/>
    </location>
</feature>
<dbReference type="Pfam" id="PF10110">
    <property type="entry name" value="GPDPase_memb"/>
    <property type="match status" value="1"/>
</dbReference>
<sequence length="586" mass="67880">MFKLLRKKSFKNLLIFDLLYQLAFIVILLPFAKEFFSYILKLTKFGFFYIESPSIFAKSPTKIWSILIIIFSFSIVKLFEVSGFIFTTNQIRLGNEVSILEIFNNSYKLVKSKIKKIQNYLILILVSINIPISTSIHKGIKIPNFITEYILNSTTGIVLFTIIIILAIIFSIILLFVYHIFFLENKNFIESIKISFKRIKQNIFKSIKVLLIIGIKNLLIQIVKFIFLFVIILIFYMQTSNKTLSNIGIIAYLSIATILKIFTNVLSNTVTFYDLSKFYFKTSTNVEFSNIVYPTNKIKLKMSLVIIFLIFAGIFSKYRNSNEEIKFYHTFRNLKPDIMAHRGSTKNSAENTLESINEAIQNEAEFAEIDVVLTKDNVVVLSHDHNLKRLTGKKVNIEDLTFEELKNYKIIDKKNSKEYNFVDLQTVLEKTSGKIKLNIELKPFKNNEKNLAKEVTKLIKDKPYDVIVSSLSPKALKEVKDIEQNIPTGLILAFSYGNFYNMKFVDFFCIEKEIVTNEMIRKIQKNGKRVYIWTANTHEDITKAYSSGADGIITDEVTLSKEILELEKNNFNFEQLIINKIISLIP</sequence>
<protein>
    <recommendedName>
        <fullName evidence="2">GP-PDE domain-containing protein</fullName>
    </recommendedName>
</protein>
<keyword evidence="1" id="KW-0472">Membrane</keyword>
<evidence type="ECO:0000313" key="3">
    <source>
        <dbReference type="EMBL" id="AIZ36441.1"/>
    </source>
</evidence>
<keyword evidence="4" id="KW-1185">Reference proteome</keyword>
<dbReference type="STRING" id="33033.NW74_03365"/>
<accession>A0A0B4S1B9</accession>
<feature type="transmembrane region" description="Helical" evidence="1">
    <location>
        <begin position="12"/>
        <end position="32"/>
    </location>
</feature>
<dbReference type="AlphaFoldDB" id="A0A0B4S1B9"/>
<dbReference type="InterPro" id="IPR018476">
    <property type="entry name" value="GlyceroP-diester-Pdiesterase_M"/>
</dbReference>
<dbReference type="OrthoDB" id="384721at2"/>
<gene>
    <name evidence="3" type="ORF">NW74_03365</name>
</gene>
<dbReference type="EMBL" id="CP009761">
    <property type="protein sequence ID" value="AIZ36441.1"/>
    <property type="molecule type" value="Genomic_DNA"/>
</dbReference>
<feature type="transmembrane region" description="Helical" evidence="1">
    <location>
        <begin position="63"/>
        <end position="86"/>
    </location>
</feature>
<dbReference type="InterPro" id="IPR030395">
    <property type="entry name" value="GP_PDE_dom"/>
</dbReference>
<dbReference type="GO" id="GO:0006629">
    <property type="term" value="P:lipid metabolic process"/>
    <property type="evidence" value="ECO:0007669"/>
    <property type="project" value="InterPro"/>
</dbReference>
<dbReference type="Pfam" id="PF03009">
    <property type="entry name" value="GDPD"/>
    <property type="match status" value="1"/>
</dbReference>
<dbReference type="KEGG" id="pmic:NW74_03365"/>
<feature type="transmembrane region" description="Helical" evidence="1">
    <location>
        <begin position="249"/>
        <end position="273"/>
    </location>
</feature>
<dbReference type="Proteomes" id="UP000031386">
    <property type="component" value="Chromosome"/>
</dbReference>
<name>A0A0B4S1B9_9FIRM</name>
<evidence type="ECO:0000313" key="4">
    <source>
        <dbReference type="Proteomes" id="UP000031386"/>
    </source>
</evidence>
<dbReference type="PROSITE" id="PS51704">
    <property type="entry name" value="GP_PDE"/>
    <property type="match status" value="1"/>
</dbReference>
<dbReference type="InterPro" id="IPR017946">
    <property type="entry name" value="PLC-like_Pdiesterase_TIM-brl"/>
</dbReference>
<dbReference type="RefSeq" id="WP_041953808.1">
    <property type="nucleotide sequence ID" value="NZ_CP009761.1"/>
</dbReference>
<dbReference type="PANTHER" id="PTHR46211:SF8">
    <property type="entry name" value="PHOSPHODIESTERASE"/>
    <property type="match status" value="1"/>
</dbReference>
<evidence type="ECO:0000256" key="1">
    <source>
        <dbReference type="SAM" id="Phobius"/>
    </source>
</evidence>
<feature type="transmembrane region" description="Helical" evidence="1">
    <location>
        <begin position="300"/>
        <end position="318"/>
    </location>
</feature>
<proteinExistence type="predicted"/>
<keyword evidence="1" id="KW-0812">Transmembrane</keyword>
<feature type="transmembrane region" description="Helical" evidence="1">
    <location>
        <begin position="209"/>
        <end position="237"/>
    </location>
</feature>